<dbReference type="AlphaFoldDB" id="A0A939H9L2"/>
<dbReference type="Proteomes" id="UP000664218">
    <property type="component" value="Unassembled WGS sequence"/>
</dbReference>
<dbReference type="SUPFAM" id="SSF47413">
    <property type="entry name" value="lambda repressor-like DNA-binding domains"/>
    <property type="match status" value="1"/>
</dbReference>
<dbReference type="Gene3D" id="1.10.260.40">
    <property type="entry name" value="lambda repressor-like DNA-binding domains"/>
    <property type="match status" value="1"/>
</dbReference>
<dbReference type="Pfam" id="PF01381">
    <property type="entry name" value="HTH_3"/>
    <property type="match status" value="1"/>
</dbReference>
<dbReference type="EMBL" id="JAFNJU010000003">
    <property type="protein sequence ID" value="MBO1264483.1"/>
    <property type="molecule type" value="Genomic_DNA"/>
</dbReference>
<evidence type="ECO:0000313" key="3">
    <source>
        <dbReference type="Proteomes" id="UP000664218"/>
    </source>
</evidence>
<proteinExistence type="predicted"/>
<reference evidence="2" key="1">
    <citation type="submission" date="2021-03" db="EMBL/GenBank/DDBJ databases">
        <title>Proteiniclasticum marinus sp. nov., isolated from tidal flat sediment.</title>
        <authorList>
            <person name="Namirimu T."/>
            <person name="Yang J.-A."/>
            <person name="Yang S.-H."/>
            <person name="Kim Y.-J."/>
            <person name="Kwon K.K."/>
        </authorList>
    </citation>
    <scope>NUCLEOTIDE SEQUENCE</scope>
    <source>
        <strain evidence="2">SCR006</strain>
    </source>
</reference>
<gene>
    <name evidence="2" type="ORF">J3A84_05445</name>
</gene>
<dbReference type="SMART" id="SM00530">
    <property type="entry name" value="HTH_XRE"/>
    <property type="match status" value="1"/>
</dbReference>
<dbReference type="InterPro" id="IPR010982">
    <property type="entry name" value="Lambda_DNA-bd_dom_sf"/>
</dbReference>
<comment type="caution">
    <text evidence="2">The sequence shown here is derived from an EMBL/GenBank/DDBJ whole genome shotgun (WGS) entry which is preliminary data.</text>
</comment>
<feature type="domain" description="HTH cro/C1-type" evidence="1">
    <location>
        <begin position="16"/>
        <end position="69"/>
    </location>
</feature>
<dbReference type="CDD" id="cd00093">
    <property type="entry name" value="HTH_XRE"/>
    <property type="match status" value="1"/>
</dbReference>
<dbReference type="InterPro" id="IPR001387">
    <property type="entry name" value="Cro/C1-type_HTH"/>
</dbReference>
<organism evidence="2 3">
    <name type="scientific">Proteiniclasticum aestuarii</name>
    <dbReference type="NCBI Taxonomy" id="2817862"/>
    <lineage>
        <taxon>Bacteria</taxon>
        <taxon>Bacillati</taxon>
        <taxon>Bacillota</taxon>
        <taxon>Clostridia</taxon>
        <taxon>Eubacteriales</taxon>
        <taxon>Clostridiaceae</taxon>
        <taxon>Proteiniclasticum</taxon>
    </lineage>
</organism>
<name>A0A939H9L2_9CLOT</name>
<sequence>MNTKTEPFGNLVYQGRKSLGLTQNELAERIGIEASTISRIENGTRKKLGYQLVFKLKTSLQISEPKDGFKF</sequence>
<accession>A0A939H9L2</accession>
<dbReference type="RefSeq" id="WP_207598993.1">
    <property type="nucleotide sequence ID" value="NZ_JAFNJU010000003.1"/>
</dbReference>
<dbReference type="GO" id="GO:0003677">
    <property type="term" value="F:DNA binding"/>
    <property type="evidence" value="ECO:0007669"/>
    <property type="project" value="InterPro"/>
</dbReference>
<evidence type="ECO:0000313" key="2">
    <source>
        <dbReference type="EMBL" id="MBO1264483.1"/>
    </source>
</evidence>
<evidence type="ECO:0000259" key="1">
    <source>
        <dbReference type="PROSITE" id="PS50943"/>
    </source>
</evidence>
<dbReference type="PROSITE" id="PS50943">
    <property type="entry name" value="HTH_CROC1"/>
    <property type="match status" value="1"/>
</dbReference>
<protein>
    <submittedName>
        <fullName evidence="2">Helix-turn-helix domain-containing protein</fullName>
    </submittedName>
</protein>
<keyword evidence="3" id="KW-1185">Reference proteome</keyword>